<dbReference type="InterPro" id="IPR003165">
    <property type="entry name" value="Piwi"/>
</dbReference>
<reference evidence="4" key="1">
    <citation type="submission" date="2023-06" db="EMBL/GenBank/DDBJ databases">
        <authorList>
            <consortium name="Lawrence Berkeley National Laboratory"/>
            <person name="Ahrendt S."/>
            <person name="Sahu N."/>
            <person name="Indic B."/>
            <person name="Wong-Bajracharya J."/>
            <person name="Merenyi Z."/>
            <person name="Ke H.-M."/>
            <person name="Monk M."/>
            <person name="Kocsube S."/>
            <person name="Drula E."/>
            <person name="Lipzen A."/>
            <person name="Balint B."/>
            <person name="Henrissat B."/>
            <person name="Andreopoulos B."/>
            <person name="Martin F.M."/>
            <person name="Harder C.B."/>
            <person name="Rigling D."/>
            <person name="Ford K.L."/>
            <person name="Foster G.D."/>
            <person name="Pangilinan J."/>
            <person name="Papanicolaou A."/>
            <person name="Barry K."/>
            <person name="LaButti K."/>
            <person name="Viragh M."/>
            <person name="Koriabine M."/>
            <person name="Yan M."/>
            <person name="Riley R."/>
            <person name="Champramary S."/>
            <person name="Plett K.L."/>
            <person name="Tsai I.J."/>
            <person name="Slot J."/>
            <person name="Sipos G."/>
            <person name="Plett J."/>
            <person name="Nagy L.G."/>
            <person name="Grigoriev I.V."/>
        </authorList>
    </citation>
    <scope>NUCLEOTIDE SEQUENCE</scope>
    <source>
        <strain evidence="4">HWK02</strain>
    </source>
</reference>
<evidence type="ECO:0000256" key="1">
    <source>
        <dbReference type="SAM" id="MobiDB-lite"/>
    </source>
</evidence>
<evidence type="ECO:0000259" key="3">
    <source>
        <dbReference type="Pfam" id="PF16487"/>
    </source>
</evidence>
<dbReference type="GO" id="GO:0003676">
    <property type="term" value="F:nucleic acid binding"/>
    <property type="evidence" value="ECO:0007669"/>
    <property type="project" value="InterPro"/>
</dbReference>
<protein>
    <recommendedName>
        <fullName evidence="6">Piwi domain-containing protein</fullName>
    </recommendedName>
</protein>
<dbReference type="InterPro" id="IPR032473">
    <property type="entry name" value="Argonaute_Mid_dom"/>
</dbReference>
<proteinExistence type="predicted"/>
<dbReference type="AlphaFoldDB" id="A0AA39UKT1"/>
<dbReference type="SUPFAM" id="SSF53098">
    <property type="entry name" value="Ribonuclease H-like"/>
    <property type="match status" value="1"/>
</dbReference>
<feature type="region of interest" description="Disordered" evidence="1">
    <location>
        <begin position="1"/>
        <end position="36"/>
    </location>
</feature>
<dbReference type="EMBL" id="JAUEPU010000025">
    <property type="protein sequence ID" value="KAK0493437.1"/>
    <property type="molecule type" value="Genomic_DNA"/>
</dbReference>
<keyword evidence="5" id="KW-1185">Reference proteome</keyword>
<sequence length="312" mass="33779">MTSPTASDQRGGTPYSIPASQQPGVPSRGLDGVRGGVAEQQGGLSVSVSPLGRAVAAYASINTGSPSMEITARIVNAQKMKYGGTVSLGPHVIAREPILANARNELGIEQATIQPNDGAWNPVDKKFTKPVSLRFWIVVIFVPPNQFSPENAKRTINDLAQGCEAIGMQVSEKQPLLVYKNPRDNVDQSITEALRQTTNEPAKTFIVCILPDENHTDLYVSVKHCCNTKSGVANQCLRVSDCKDARPQYWANVALKINAKLRGVNIIPGLKSATIIPDARQPTFNRAGRILRSTLACVRPAFDYVRMCVCLI</sequence>
<dbReference type="Proteomes" id="UP001175228">
    <property type="component" value="Unassembled WGS sequence"/>
</dbReference>
<feature type="domain" description="Protein argonaute Mid" evidence="3">
    <location>
        <begin position="115"/>
        <end position="192"/>
    </location>
</feature>
<dbReference type="PANTHER" id="PTHR22891">
    <property type="entry name" value="EUKARYOTIC TRANSLATION INITIATION FACTOR 2C"/>
    <property type="match status" value="1"/>
</dbReference>
<dbReference type="Pfam" id="PF02171">
    <property type="entry name" value="Piwi"/>
    <property type="match status" value="1"/>
</dbReference>
<evidence type="ECO:0000313" key="4">
    <source>
        <dbReference type="EMBL" id="KAK0493437.1"/>
    </source>
</evidence>
<dbReference type="Pfam" id="PF16487">
    <property type="entry name" value="ArgoMid"/>
    <property type="match status" value="1"/>
</dbReference>
<organism evidence="4 5">
    <name type="scientific">Armillaria luteobubalina</name>
    <dbReference type="NCBI Taxonomy" id="153913"/>
    <lineage>
        <taxon>Eukaryota</taxon>
        <taxon>Fungi</taxon>
        <taxon>Dikarya</taxon>
        <taxon>Basidiomycota</taxon>
        <taxon>Agaricomycotina</taxon>
        <taxon>Agaricomycetes</taxon>
        <taxon>Agaricomycetidae</taxon>
        <taxon>Agaricales</taxon>
        <taxon>Marasmiineae</taxon>
        <taxon>Physalacriaceae</taxon>
        <taxon>Armillaria</taxon>
    </lineage>
</organism>
<evidence type="ECO:0000313" key="5">
    <source>
        <dbReference type="Proteomes" id="UP001175228"/>
    </source>
</evidence>
<name>A0AA39UKT1_9AGAR</name>
<feature type="compositionally biased region" description="Polar residues" evidence="1">
    <location>
        <begin position="1"/>
        <end position="10"/>
    </location>
</feature>
<feature type="domain" description="Piwi" evidence="2">
    <location>
        <begin position="205"/>
        <end position="267"/>
    </location>
</feature>
<comment type="caution">
    <text evidence="4">The sequence shown here is derived from an EMBL/GenBank/DDBJ whole genome shotgun (WGS) entry which is preliminary data.</text>
</comment>
<dbReference type="InterPro" id="IPR012337">
    <property type="entry name" value="RNaseH-like_sf"/>
</dbReference>
<gene>
    <name evidence="4" type="ORF">EDD18DRAFT_1464924</name>
</gene>
<evidence type="ECO:0000259" key="2">
    <source>
        <dbReference type="Pfam" id="PF02171"/>
    </source>
</evidence>
<accession>A0AA39UKT1</accession>
<evidence type="ECO:0008006" key="6">
    <source>
        <dbReference type="Google" id="ProtNLM"/>
    </source>
</evidence>
<dbReference type="Gene3D" id="3.40.50.2300">
    <property type="match status" value="1"/>
</dbReference>